<name>A0A6P1GFS2_SPHYA</name>
<protein>
    <submittedName>
        <fullName evidence="1">Uncharacterized protein</fullName>
    </submittedName>
</protein>
<dbReference type="Proteomes" id="UP000464086">
    <property type="component" value="Chromosome"/>
</dbReference>
<dbReference type="EMBL" id="CP047218">
    <property type="protein sequence ID" value="QHD67082.1"/>
    <property type="molecule type" value="Genomic_DNA"/>
</dbReference>
<dbReference type="AlphaFoldDB" id="A0A6P1GFS2"/>
<organism evidence="1 2">
    <name type="scientific">Sphingobium yanoikuyae</name>
    <name type="common">Sphingomonas yanoikuyae</name>
    <dbReference type="NCBI Taxonomy" id="13690"/>
    <lineage>
        <taxon>Bacteria</taxon>
        <taxon>Pseudomonadati</taxon>
        <taxon>Pseudomonadota</taxon>
        <taxon>Alphaproteobacteria</taxon>
        <taxon>Sphingomonadales</taxon>
        <taxon>Sphingomonadaceae</taxon>
        <taxon>Sphingobium</taxon>
    </lineage>
</organism>
<evidence type="ECO:0000313" key="2">
    <source>
        <dbReference type="Proteomes" id="UP000464086"/>
    </source>
</evidence>
<dbReference type="RefSeq" id="WP_159366167.1">
    <property type="nucleotide sequence ID" value="NZ_CP047218.1"/>
</dbReference>
<reference evidence="1 2" key="1">
    <citation type="submission" date="2019-12" db="EMBL/GenBank/DDBJ databases">
        <title>Functional and genomic insights into the Sphingobium yanoikuyae YC-JY1, a bacterium efficiently degrading bisphenol A.</title>
        <authorList>
            <person name="Jia Y."/>
            <person name="Li X."/>
            <person name="Wang J."/>
            <person name="Eltoukhy A."/>
            <person name="Lamraoui I."/>
            <person name="Yan Y."/>
        </authorList>
    </citation>
    <scope>NUCLEOTIDE SEQUENCE [LARGE SCALE GENOMIC DNA]</scope>
    <source>
        <strain evidence="1 2">YC-JY1</strain>
    </source>
</reference>
<evidence type="ECO:0000313" key="1">
    <source>
        <dbReference type="EMBL" id="QHD67082.1"/>
    </source>
</evidence>
<accession>A0A6P1GFS2</accession>
<sequence length="118" mass="13086">MALGIPETKWGPTSLPAPTNVGSFRPHALAGCAFRSGDVMRFRIFARENEPEGLFTVADLSSEARRSLSRVPGIILKGLDPVFPTILAHGSSHRTIRAKILDFSWIFRLWIAPCRLSR</sequence>
<proteinExistence type="predicted"/>
<gene>
    <name evidence="1" type="ORF">GS397_08445</name>
</gene>